<proteinExistence type="predicted"/>
<accession>A0A4S2N4K9</accession>
<dbReference type="Pfam" id="PF13430">
    <property type="entry name" value="DUF4112"/>
    <property type="match status" value="1"/>
</dbReference>
<name>A0A4S2N4K9_9PEZI</name>
<evidence type="ECO:0000313" key="3">
    <source>
        <dbReference type="Proteomes" id="UP000298138"/>
    </source>
</evidence>
<feature type="non-terminal residue" evidence="2">
    <location>
        <position position="187"/>
    </location>
</feature>
<sequence>MTSLLGKIVFKKILKETQENKQGREDPYFEHVPTRSLVSFSGKPKMKKRKKALPPGLSKEDEQTLVKVKRRAYRLDMALGSFLGIKVGWGSVIGIFPGIGDAIDTALALMVIRTCSKANLPASLLIHMLLNVVFDFLIGLVPLIGDLADMAYKANTRNAILLEDHLRDRGLINLQNQGKTNVSDPSL</sequence>
<dbReference type="EMBL" id="ML220113">
    <property type="protein sequence ID" value="TGZ84026.1"/>
    <property type="molecule type" value="Genomic_DNA"/>
</dbReference>
<organism evidence="2 3">
    <name type="scientific">Ascodesmis nigricans</name>
    <dbReference type="NCBI Taxonomy" id="341454"/>
    <lineage>
        <taxon>Eukaryota</taxon>
        <taxon>Fungi</taxon>
        <taxon>Dikarya</taxon>
        <taxon>Ascomycota</taxon>
        <taxon>Pezizomycotina</taxon>
        <taxon>Pezizomycetes</taxon>
        <taxon>Pezizales</taxon>
        <taxon>Ascodesmidaceae</taxon>
        <taxon>Ascodesmis</taxon>
    </lineage>
</organism>
<dbReference type="Proteomes" id="UP000298138">
    <property type="component" value="Unassembled WGS sequence"/>
</dbReference>
<dbReference type="PANTHER" id="PTHR35519">
    <property type="entry name" value="MEMBRANE PROTEINS"/>
    <property type="match status" value="1"/>
</dbReference>
<keyword evidence="3" id="KW-1185">Reference proteome</keyword>
<reference evidence="2 3" key="1">
    <citation type="submission" date="2019-04" db="EMBL/GenBank/DDBJ databases">
        <title>Comparative genomics and transcriptomics to analyze fruiting body development in filamentous ascomycetes.</title>
        <authorList>
            <consortium name="DOE Joint Genome Institute"/>
            <person name="Lutkenhaus R."/>
            <person name="Traeger S."/>
            <person name="Breuer J."/>
            <person name="Kuo A."/>
            <person name="Lipzen A."/>
            <person name="Pangilinan J."/>
            <person name="Dilworth D."/>
            <person name="Sandor L."/>
            <person name="Poggeler S."/>
            <person name="Barry K."/>
            <person name="Grigoriev I.V."/>
            <person name="Nowrousian M."/>
        </authorList>
    </citation>
    <scope>NUCLEOTIDE SEQUENCE [LARGE SCALE GENOMIC DNA]</scope>
    <source>
        <strain evidence="2 3">CBS 389.68</strain>
    </source>
</reference>
<dbReference type="InterPro" id="IPR025187">
    <property type="entry name" value="DUF4112"/>
</dbReference>
<protein>
    <recommendedName>
        <fullName evidence="4">DUF4112 domain-containing protein</fullName>
    </recommendedName>
</protein>
<feature type="transmembrane region" description="Helical" evidence="1">
    <location>
        <begin position="120"/>
        <end position="144"/>
    </location>
</feature>
<keyword evidence="1" id="KW-1133">Transmembrane helix</keyword>
<feature type="transmembrane region" description="Helical" evidence="1">
    <location>
        <begin position="77"/>
        <end position="100"/>
    </location>
</feature>
<evidence type="ECO:0000313" key="2">
    <source>
        <dbReference type="EMBL" id="TGZ84026.1"/>
    </source>
</evidence>
<dbReference type="OrthoDB" id="2103474at2759"/>
<evidence type="ECO:0000256" key="1">
    <source>
        <dbReference type="SAM" id="Phobius"/>
    </source>
</evidence>
<dbReference type="FunCoup" id="A0A4S2N4K9">
    <property type="interactions" value="30"/>
</dbReference>
<keyword evidence="1" id="KW-0812">Transmembrane</keyword>
<dbReference type="PANTHER" id="PTHR35519:SF2">
    <property type="entry name" value="PH DOMAIN PROTEIN"/>
    <property type="match status" value="1"/>
</dbReference>
<dbReference type="InParanoid" id="A0A4S2N4K9"/>
<dbReference type="AlphaFoldDB" id="A0A4S2N4K9"/>
<evidence type="ECO:0008006" key="4">
    <source>
        <dbReference type="Google" id="ProtNLM"/>
    </source>
</evidence>
<keyword evidence="1" id="KW-0472">Membrane</keyword>
<gene>
    <name evidence="2" type="ORF">EX30DRAFT_296032</name>
</gene>
<dbReference type="STRING" id="341454.A0A4S2N4K9"/>